<proteinExistence type="predicted"/>
<dbReference type="EMBL" id="JAVDWN010000011">
    <property type="protein sequence ID" value="MDR7165068.1"/>
    <property type="molecule type" value="Genomic_DNA"/>
</dbReference>
<keyword evidence="1" id="KW-0175">Coiled coil</keyword>
<sequence>MDWIQFLTRVVTYVVAVAADGVGPDWIQAITSVPTLLAAIAAGLFAGKAAVYTKHQAQASNRQVEIALEALEITRTQAASAEEHANRQVEEAQDTYRRYEESKLDALMPVVLATARRPGSWFIETNEVWESGEWPPFWEPFTRIKDFDESQNYRVRFRISIKVELENVSNKIARIDIVDNSSGEVDVRGGEAIIVPPGQVRAFTWTRTFTPVILATQDEIDDPKNWLFSLTLWVRDLGMNVRDVYKFNSDLRFFSRDGSRLVVRPEPAFSWTENVAQPLQQRAYERLEANAATTLHLSGSGGVTRTGE</sequence>
<dbReference type="RefSeq" id="WP_310113102.1">
    <property type="nucleotide sequence ID" value="NZ_JAVDTN010000011.1"/>
</dbReference>
<dbReference type="AlphaFoldDB" id="A0AAW8NGB1"/>
<evidence type="ECO:0000256" key="1">
    <source>
        <dbReference type="SAM" id="Coils"/>
    </source>
</evidence>
<organism evidence="2 3">
    <name type="scientific">Pseudarthrobacter oxydans</name>
    <name type="common">Arthrobacter oxydans</name>
    <dbReference type="NCBI Taxonomy" id="1671"/>
    <lineage>
        <taxon>Bacteria</taxon>
        <taxon>Bacillati</taxon>
        <taxon>Actinomycetota</taxon>
        <taxon>Actinomycetes</taxon>
        <taxon>Micrococcales</taxon>
        <taxon>Micrococcaceae</taxon>
        <taxon>Pseudarthrobacter</taxon>
    </lineage>
</organism>
<accession>A0AAW8NGB1</accession>
<name>A0AAW8NGB1_PSEOX</name>
<reference evidence="2" key="1">
    <citation type="submission" date="2023-07" db="EMBL/GenBank/DDBJ databases">
        <title>Sorghum-associated microbial communities from plants grown in Nebraska, USA.</title>
        <authorList>
            <person name="Schachtman D."/>
        </authorList>
    </citation>
    <scope>NUCLEOTIDE SEQUENCE</scope>
    <source>
        <strain evidence="2">BE261</strain>
    </source>
</reference>
<evidence type="ECO:0000313" key="3">
    <source>
        <dbReference type="Proteomes" id="UP001262032"/>
    </source>
</evidence>
<dbReference type="GeneID" id="97423437"/>
<evidence type="ECO:0000313" key="2">
    <source>
        <dbReference type="EMBL" id="MDR7165068.1"/>
    </source>
</evidence>
<dbReference type="Proteomes" id="UP001262032">
    <property type="component" value="Unassembled WGS sequence"/>
</dbReference>
<protein>
    <submittedName>
        <fullName evidence="2">Uncharacterized protein</fullName>
    </submittedName>
</protein>
<comment type="caution">
    <text evidence="2">The sequence shown here is derived from an EMBL/GenBank/DDBJ whole genome shotgun (WGS) entry which is preliminary data.</text>
</comment>
<gene>
    <name evidence="2" type="ORF">J2X12_003113</name>
</gene>
<feature type="coiled-coil region" evidence="1">
    <location>
        <begin position="54"/>
        <end position="102"/>
    </location>
</feature>